<proteinExistence type="inferred from homology"/>
<feature type="domain" description="L-asparaginase N-terminal" evidence="5">
    <location>
        <begin position="14"/>
        <end position="205"/>
    </location>
</feature>
<dbReference type="SMART" id="SM00870">
    <property type="entry name" value="Asparaginase"/>
    <property type="match status" value="1"/>
</dbReference>
<dbReference type="InterPro" id="IPR027474">
    <property type="entry name" value="L-asparaginase_N"/>
</dbReference>
<dbReference type="SFLD" id="SFLDS00057">
    <property type="entry name" value="Glutaminase/Asparaginase"/>
    <property type="match status" value="1"/>
</dbReference>
<dbReference type="Pfam" id="PF00710">
    <property type="entry name" value="Asparaginase"/>
    <property type="match status" value="1"/>
</dbReference>
<dbReference type="InterPro" id="IPR004550">
    <property type="entry name" value="AsnASE_II"/>
</dbReference>
<dbReference type="PANTHER" id="PTHR11707">
    <property type="entry name" value="L-ASPARAGINASE"/>
    <property type="match status" value="1"/>
</dbReference>
<dbReference type="RefSeq" id="WP_200621831.1">
    <property type="nucleotide sequence ID" value="NZ_CAJNAU010000103.1"/>
</dbReference>
<dbReference type="InterPro" id="IPR036152">
    <property type="entry name" value="Asp/glu_Ase-like_sf"/>
</dbReference>
<dbReference type="EMBL" id="CAJNAU010000103">
    <property type="protein sequence ID" value="CAE6842818.1"/>
    <property type="molecule type" value="Genomic_DNA"/>
</dbReference>
<evidence type="ECO:0000313" key="7">
    <source>
        <dbReference type="EMBL" id="CAE6842818.1"/>
    </source>
</evidence>
<dbReference type="SUPFAM" id="SSF53774">
    <property type="entry name" value="Glutaminase/Asparaginase"/>
    <property type="match status" value="1"/>
</dbReference>
<comment type="similarity">
    <text evidence="1 4">Belongs to the asparaginase 1 family.</text>
</comment>
<evidence type="ECO:0000256" key="4">
    <source>
        <dbReference type="RuleBase" id="RU004456"/>
    </source>
</evidence>
<dbReference type="NCBIfam" id="TIGR00520">
    <property type="entry name" value="asnASE_II"/>
    <property type="match status" value="1"/>
</dbReference>
<dbReference type="Gene3D" id="3.40.50.40">
    <property type="match status" value="1"/>
</dbReference>
<dbReference type="Pfam" id="PF17763">
    <property type="entry name" value="Asparaginase_C"/>
    <property type="match status" value="1"/>
</dbReference>
<name>A0ABN7N393_9BURK</name>
<dbReference type="PROSITE" id="PS51732">
    <property type="entry name" value="ASN_GLN_ASE_3"/>
    <property type="match status" value="1"/>
</dbReference>
<protein>
    <submittedName>
        <fullName evidence="7">L-asparaginase 2</fullName>
        <ecNumber evidence="7">3.5.1.1</ecNumber>
    </submittedName>
</protein>
<dbReference type="InterPro" id="IPR037152">
    <property type="entry name" value="L-asparaginase_N_sf"/>
</dbReference>
<feature type="active site" evidence="3">
    <location>
        <position position="101"/>
    </location>
</feature>
<gene>
    <name evidence="7" type="primary">ansZ</name>
    <name evidence="7" type="ORF">R69658_06803</name>
</gene>
<reference evidence="7 8" key="1">
    <citation type="submission" date="2021-02" db="EMBL/GenBank/DDBJ databases">
        <authorList>
            <person name="Vanwijnsberghe S."/>
        </authorList>
    </citation>
    <scope>NUCLEOTIDE SEQUENCE [LARGE SCALE GENOMIC DNA]</scope>
    <source>
        <strain evidence="7 8">R-69658</strain>
    </source>
</reference>
<dbReference type="CDD" id="cd08964">
    <property type="entry name" value="L-asparaginase_II"/>
    <property type="match status" value="1"/>
</dbReference>
<dbReference type="PANTHER" id="PTHR11707:SF28">
    <property type="entry name" value="60 KDA LYSOPHOSPHOLIPASE"/>
    <property type="match status" value="1"/>
</dbReference>
<dbReference type="PIRSF" id="PIRSF500176">
    <property type="entry name" value="L_ASNase"/>
    <property type="match status" value="1"/>
</dbReference>
<keyword evidence="8" id="KW-1185">Reference proteome</keyword>
<accession>A0ABN7N393</accession>
<dbReference type="InterPro" id="IPR006034">
    <property type="entry name" value="Asparaginase/glutaminase-like"/>
</dbReference>
<evidence type="ECO:0000256" key="2">
    <source>
        <dbReference type="ARBA" id="ARBA00022801"/>
    </source>
</evidence>
<sequence>MTSSNRTPNTLRQIVILGVGGTIAASAASATQTHDYKLTGTLDTVLEQVPQLGEIANIRSEQVVNVASHEVDNAVLLRLASRVNEHLADPAVDGVVITHGTDTLEETTYFLHLVVKIAKPVVVTGAMRPSSALSADGPLNLYNAVRVAISEDAAGMGVLVVLDERVVSARDATKTHTSATDAFRGPDSVELGALSGGRVRFAASPLRRHTCDTSFDLAAVQALPQVDIVYGYQNAGTHFFRAAIEAGARGIVFAATGNGSLSEAAKAGVLMARERGVAVVRSSRVAAGAVSECADDACYHTIAADTLNPPKARILLMLGLAHGMDTTALRRAFEIY</sequence>
<dbReference type="Proteomes" id="UP000674425">
    <property type="component" value="Unassembled WGS sequence"/>
</dbReference>
<evidence type="ECO:0000259" key="5">
    <source>
        <dbReference type="Pfam" id="PF00710"/>
    </source>
</evidence>
<evidence type="ECO:0000259" key="6">
    <source>
        <dbReference type="Pfam" id="PF17763"/>
    </source>
</evidence>
<organism evidence="7 8">
    <name type="scientific">Paraburkholderia aspalathi</name>
    <dbReference type="NCBI Taxonomy" id="1324617"/>
    <lineage>
        <taxon>Bacteria</taxon>
        <taxon>Pseudomonadati</taxon>
        <taxon>Pseudomonadota</taxon>
        <taxon>Betaproteobacteria</taxon>
        <taxon>Burkholderiales</taxon>
        <taxon>Burkholderiaceae</taxon>
        <taxon>Paraburkholderia</taxon>
    </lineage>
</organism>
<dbReference type="PRINTS" id="PR00139">
    <property type="entry name" value="ASNGLNASE"/>
</dbReference>
<evidence type="ECO:0000313" key="8">
    <source>
        <dbReference type="Proteomes" id="UP000674425"/>
    </source>
</evidence>
<dbReference type="InterPro" id="IPR027473">
    <property type="entry name" value="L-asparaginase_C"/>
</dbReference>
<dbReference type="InterPro" id="IPR040919">
    <property type="entry name" value="Asparaginase_C"/>
</dbReference>
<feature type="domain" description="Asparaginase/glutaminase C-terminal" evidence="6">
    <location>
        <begin position="225"/>
        <end position="333"/>
    </location>
</feature>
<evidence type="ECO:0000256" key="3">
    <source>
        <dbReference type="PROSITE-ProRule" id="PRU10100"/>
    </source>
</evidence>
<keyword evidence="2 7" id="KW-0378">Hydrolase</keyword>
<dbReference type="Gene3D" id="3.40.50.1170">
    <property type="entry name" value="L-asparaginase, N-terminal domain"/>
    <property type="match status" value="1"/>
</dbReference>
<dbReference type="PIRSF" id="PIRSF001220">
    <property type="entry name" value="L-ASNase_gatD"/>
    <property type="match status" value="1"/>
</dbReference>
<dbReference type="PROSITE" id="PS00917">
    <property type="entry name" value="ASN_GLN_ASE_2"/>
    <property type="match status" value="1"/>
</dbReference>
<dbReference type="InterPro" id="IPR027475">
    <property type="entry name" value="Asparaginase/glutaminase_AS2"/>
</dbReference>
<dbReference type="EC" id="3.5.1.1" evidence="7"/>
<evidence type="ECO:0000256" key="1">
    <source>
        <dbReference type="ARBA" id="ARBA00010518"/>
    </source>
</evidence>
<dbReference type="GO" id="GO:0004067">
    <property type="term" value="F:asparaginase activity"/>
    <property type="evidence" value="ECO:0007669"/>
    <property type="project" value="UniProtKB-EC"/>
</dbReference>
<comment type="caution">
    <text evidence="7">The sequence shown here is derived from an EMBL/GenBank/DDBJ whole genome shotgun (WGS) entry which is preliminary data.</text>
</comment>